<sequence>MLTSLLALYREWSIKRTFAKEVQAVLDEESRDDREEANAIHEEVLRRLDPNDPPEWLLKYRRD</sequence>
<name>A0A845Q7U6_9HYPH</name>
<dbReference type="RefSeq" id="WP_160586586.1">
    <property type="nucleotide sequence ID" value="NZ_BMHN01000001.1"/>
</dbReference>
<keyword evidence="2" id="KW-1185">Reference proteome</keyword>
<proteinExistence type="predicted"/>
<accession>A0A845Q7U6</accession>
<dbReference type="Proteomes" id="UP000470384">
    <property type="component" value="Unassembled WGS sequence"/>
</dbReference>
<protein>
    <submittedName>
        <fullName evidence="1">Uncharacterized protein</fullName>
    </submittedName>
</protein>
<reference evidence="1 2" key="1">
    <citation type="journal article" date="2016" name="Int. J. Syst. Evol. Microbiol.">
        <title>Pyruvatibacter mobilis gen. nov., sp. nov., a marine bacterium from the culture broth of Picochlorum sp. 122.</title>
        <authorList>
            <person name="Wang G."/>
            <person name="Tang M."/>
            <person name="Wu H."/>
            <person name="Dai S."/>
            <person name="Li T."/>
            <person name="Chen C."/>
            <person name="He H."/>
            <person name="Fan J."/>
            <person name="Xiang W."/>
            <person name="Li X."/>
        </authorList>
    </citation>
    <scope>NUCLEOTIDE SEQUENCE [LARGE SCALE GENOMIC DNA]</scope>
    <source>
        <strain evidence="1 2">GYP-11</strain>
    </source>
</reference>
<dbReference type="GeneID" id="300653476"/>
<comment type="caution">
    <text evidence="1">The sequence shown here is derived from an EMBL/GenBank/DDBJ whole genome shotgun (WGS) entry which is preliminary data.</text>
</comment>
<evidence type="ECO:0000313" key="2">
    <source>
        <dbReference type="Proteomes" id="UP000470384"/>
    </source>
</evidence>
<organism evidence="1 2">
    <name type="scientific">Pyruvatibacter mobilis</name>
    <dbReference type="NCBI Taxonomy" id="1712261"/>
    <lineage>
        <taxon>Bacteria</taxon>
        <taxon>Pseudomonadati</taxon>
        <taxon>Pseudomonadota</taxon>
        <taxon>Alphaproteobacteria</taxon>
        <taxon>Hyphomicrobiales</taxon>
        <taxon>Parvibaculaceae</taxon>
        <taxon>Pyruvatibacter</taxon>
    </lineage>
</organism>
<dbReference type="EMBL" id="WXYQ01000001">
    <property type="protein sequence ID" value="NBG94497.1"/>
    <property type="molecule type" value="Genomic_DNA"/>
</dbReference>
<evidence type="ECO:0000313" key="1">
    <source>
        <dbReference type="EMBL" id="NBG94497.1"/>
    </source>
</evidence>
<dbReference type="AlphaFoldDB" id="A0A845Q7U6"/>
<gene>
    <name evidence="1" type="ORF">GTQ45_01965</name>
</gene>